<dbReference type="OrthoDB" id="9759743at2"/>
<dbReference type="PRINTS" id="PR00460">
    <property type="entry name" value="BPEROXIDASE"/>
</dbReference>
<comment type="catalytic activity">
    <reaction evidence="8 12 13">
        <text>H2O2 + AH2 = A + 2 H2O</text>
        <dbReference type="Rhea" id="RHEA:30275"/>
        <dbReference type="ChEBI" id="CHEBI:13193"/>
        <dbReference type="ChEBI" id="CHEBI:15377"/>
        <dbReference type="ChEBI" id="CHEBI:16240"/>
        <dbReference type="ChEBI" id="CHEBI:17499"/>
        <dbReference type="EC" id="1.11.1.21"/>
    </reaction>
</comment>
<proteinExistence type="inferred from homology"/>
<dbReference type="FunFam" id="1.10.420.10:FF:000004">
    <property type="entry name" value="Catalase-peroxidase"/>
    <property type="match status" value="1"/>
</dbReference>
<dbReference type="GO" id="GO:0004096">
    <property type="term" value="F:catalase activity"/>
    <property type="evidence" value="ECO:0007669"/>
    <property type="project" value="UniProtKB-UniRule"/>
</dbReference>
<evidence type="ECO:0000256" key="11">
    <source>
        <dbReference type="ARBA" id="ARBA00074141"/>
    </source>
</evidence>
<dbReference type="PRINTS" id="PR00458">
    <property type="entry name" value="PEROXIDASE"/>
</dbReference>
<dbReference type="GO" id="GO:0042744">
    <property type="term" value="P:hydrogen peroxide catabolic process"/>
    <property type="evidence" value="ECO:0007669"/>
    <property type="project" value="UniProtKB-KW"/>
</dbReference>
<feature type="active site" description="Proton acceptor" evidence="12">
    <location>
        <position position="109"/>
    </location>
</feature>
<evidence type="ECO:0000256" key="4">
    <source>
        <dbReference type="ARBA" id="ARBA00023002"/>
    </source>
</evidence>
<evidence type="ECO:0000256" key="3">
    <source>
        <dbReference type="ARBA" id="ARBA00022723"/>
    </source>
</evidence>
<comment type="caution">
    <text evidence="12">Lacks conserved residue(s) required for the propagation of feature annotation.</text>
</comment>
<comment type="similarity">
    <text evidence="9 12 13">Belongs to the peroxidase family. Peroxidase/catalase subfamily.</text>
</comment>
<evidence type="ECO:0000256" key="2">
    <source>
        <dbReference type="ARBA" id="ARBA00022617"/>
    </source>
</evidence>
<dbReference type="GO" id="GO:0020037">
    <property type="term" value="F:heme binding"/>
    <property type="evidence" value="ECO:0007669"/>
    <property type="project" value="InterPro"/>
</dbReference>
<dbReference type="Proteomes" id="UP000199440">
    <property type="component" value="Unassembled WGS sequence"/>
</dbReference>
<dbReference type="NCBIfam" id="TIGR00198">
    <property type="entry name" value="cat_per_HPI"/>
    <property type="match status" value="1"/>
</dbReference>
<evidence type="ECO:0000256" key="9">
    <source>
        <dbReference type="ARBA" id="ARBA00060838"/>
    </source>
</evidence>
<keyword evidence="3 12" id="KW-0479">Metal-binding</keyword>
<keyword evidence="6 12" id="KW-0376">Hydrogen peroxide</keyword>
<keyword evidence="1 12" id="KW-0575">Peroxidase</keyword>
<dbReference type="FunFam" id="1.10.420.10:FF:000002">
    <property type="entry name" value="Catalase-peroxidase"/>
    <property type="match status" value="1"/>
</dbReference>
<dbReference type="InterPro" id="IPR002016">
    <property type="entry name" value="Haem_peroxidase"/>
</dbReference>
<organism evidence="15 16">
    <name type="scientific">Kriegella aquimaris</name>
    <dbReference type="NCBI Taxonomy" id="192904"/>
    <lineage>
        <taxon>Bacteria</taxon>
        <taxon>Pseudomonadati</taxon>
        <taxon>Bacteroidota</taxon>
        <taxon>Flavobacteriia</taxon>
        <taxon>Flavobacteriales</taxon>
        <taxon>Flavobacteriaceae</taxon>
        <taxon>Kriegella</taxon>
    </lineage>
</organism>
<dbReference type="HAMAP" id="MF_01961">
    <property type="entry name" value="Catal_peroxid"/>
    <property type="match status" value="1"/>
</dbReference>
<dbReference type="EC" id="1.11.1.21" evidence="10 12"/>
<evidence type="ECO:0000256" key="12">
    <source>
        <dbReference type="HAMAP-Rule" id="MF_01961"/>
    </source>
</evidence>
<comment type="function">
    <text evidence="12">Bifunctional enzyme with both catalase and broad-spectrum peroxidase activity.</text>
</comment>
<dbReference type="GO" id="GO:0070301">
    <property type="term" value="P:cellular response to hydrogen peroxide"/>
    <property type="evidence" value="ECO:0007669"/>
    <property type="project" value="TreeGrafter"/>
</dbReference>
<evidence type="ECO:0000256" key="6">
    <source>
        <dbReference type="ARBA" id="ARBA00023324"/>
    </source>
</evidence>
<keyword evidence="4 12" id="KW-0560">Oxidoreductase</keyword>
<dbReference type="PANTHER" id="PTHR30555:SF0">
    <property type="entry name" value="CATALASE-PEROXIDASE"/>
    <property type="match status" value="1"/>
</dbReference>
<comment type="PTM">
    <text evidence="12">Formation of the three residue Trp-Tyr-Met cross-link is important for the catalase, but not the peroxidase activity of the enzyme.</text>
</comment>
<dbReference type="SUPFAM" id="SSF48113">
    <property type="entry name" value="Heme-dependent peroxidases"/>
    <property type="match status" value="2"/>
</dbReference>
<dbReference type="InterPro" id="IPR019793">
    <property type="entry name" value="Peroxidases_heam-ligand_BS"/>
</dbReference>
<dbReference type="STRING" id="192904.SAMN04488514_103404"/>
<evidence type="ECO:0000256" key="10">
    <source>
        <dbReference type="ARBA" id="ARBA00067012"/>
    </source>
</evidence>
<dbReference type="NCBIfam" id="NF011635">
    <property type="entry name" value="PRK15061.1"/>
    <property type="match status" value="1"/>
</dbReference>
<name>A0A1G9P1R3_9FLAO</name>
<dbReference type="FunFam" id="1.10.520.10:FF:000002">
    <property type="entry name" value="Catalase-peroxidase"/>
    <property type="match status" value="1"/>
</dbReference>
<evidence type="ECO:0000256" key="13">
    <source>
        <dbReference type="RuleBase" id="RU003451"/>
    </source>
</evidence>
<sequence>MEDKQHGKVWDVNESSAKCPFLNGELHQTAGGGTSNRDWWPNQLNLNILRQHASPSNPMGEDFDYAEEFKSLDLAAVKEDLYKLMTDSQDWWPADYGHYGPFFIRMAWHSAGTYRIADGRGGAGSGSQRFTPLNSWPDNANLDKARLLLWPIKQKYGKKLSWADLLILAGNCAHESMGLKMFGFAGGREDIWQPEEDIYWGSETEWLGNEDRYTEDQKLENPLGAAHMGLIYVNPEGHNGNPDPVESAHYIRETFGRMAMNDYETVALIAGGHTFGKTHGAADPTTHVDAEPAAAGIEMQGLGWKNNFGTGNGEYTITSGLEGAWTKTPIKWDNNFFETLFGYEWELTKSPGGAHQWKPKANAGAGTVPDAFNPEKKHDPFMLTTDLSLRMDPAYEKISRHFYENPEEFADAYSRAWFKLTHRDMGPIDRYLGPEVPQEELIWQDPVPAVDHELVNDTDIADLKANILASGLSVAELVGTAWASASTFRGSDMRGGANGARVRLAPQKDWKVNNPEQLKNVLDTLGRIKNEFNGSQTGNKKVSLADLIVLGGCAAVEKAAKNAGHDINVPFTAGRTDATEEQTDAEAFDALEPLADGFRNYVKGKYAVSAEEFLVDKAQLLTLTIPEMTVLIGGMRVLNTNFDGSKHGVFTERPETLTNDFFTNLLDMGTTWKAIGDSDNVFEGRDRKTDEFKWTGTRADLIFGSNSELRAMAEVYACGDANTKFVTDFVAAWNKVMNLDRFDLA</sequence>
<gene>
    <name evidence="12" type="primary">katG</name>
    <name evidence="15" type="ORF">SAMN04488514_103404</name>
</gene>
<accession>A0A1G9P1R3</accession>
<comment type="cofactor">
    <cofactor evidence="12">
        <name>heme b</name>
        <dbReference type="ChEBI" id="CHEBI:60344"/>
    </cofactor>
    <text evidence="12">Binds 1 heme b (iron(II)-protoporphyrin IX) group per dimer.</text>
</comment>
<dbReference type="InterPro" id="IPR000763">
    <property type="entry name" value="Catalase_peroxidase"/>
</dbReference>
<feature type="cross-link" description="Tryptophyl-tyrosyl-methioninium (Tyr-Met) (with Trp-108)" evidence="12">
    <location>
        <begin position="232"/>
        <end position="258"/>
    </location>
</feature>
<dbReference type="GO" id="GO:0046872">
    <property type="term" value="F:metal ion binding"/>
    <property type="evidence" value="ECO:0007669"/>
    <property type="project" value="UniProtKB-KW"/>
</dbReference>
<comment type="subunit">
    <text evidence="12">Homodimer or homotetramer.</text>
</comment>
<keyword evidence="5 12" id="KW-0408">Iron</keyword>
<evidence type="ECO:0000313" key="16">
    <source>
        <dbReference type="Proteomes" id="UP000199440"/>
    </source>
</evidence>
<evidence type="ECO:0000256" key="7">
    <source>
        <dbReference type="ARBA" id="ARBA00049145"/>
    </source>
</evidence>
<feature type="domain" description="Plant heme peroxidase family profile" evidence="14">
    <location>
        <begin position="142"/>
        <end position="441"/>
    </location>
</feature>
<evidence type="ECO:0000256" key="5">
    <source>
        <dbReference type="ARBA" id="ARBA00023004"/>
    </source>
</evidence>
<dbReference type="EMBL" id="FNGV01000003">
    <property type="protein sequence ID" value="SDL92551.1"/>
    <property type="molecule type" value="Genomic_DNA"/>
</dbReference>
<dbReference type="Gene3D" id="1.10.420.10">
    <property type="entry name" value="Peroxidase, domain 2"/>
    <property type="match status" value="2"/>
</dbReference>
<dbReference type="CDD" id="cd08200">
    <property type="entry name" value="catalase_peroxidase_2"/>
    <property type="match status" value="1"/>
</dbReference>
<dbReference type="PROSITE" id="PS00436">
    <property type="entry name" value="PEROXIDASE_2"/>
    <property type="match status" value="1"/>
</dbReference>
<dbReference type="Gene3D" id="1.10.520.10">
    <property type="match status" value="2"/>
</dbReference>
<feature type="binding site" description="axial binding residue" evidence="12">
    <location>
        <position position="273"/>
    </location>
    <ligand>
        <name>heme b</name>
        <dbReference type="ChEBI" id="CHEBI:60344"/>
    </ligand>
    <ligandPart>
        <name>Fe</name>
        <dbReference type="ChEBI" id="CHEBI:18248"/>
    </ligandPart>
</feature>
<protein>
    <recommendedName>
        <fullName evidence="11 12">Catalase-peroxidase</fullName>
        <shortName evidence="12">CP</shortName>
        <ecNumber evidence="10 12">1.11.1.21</ecNumber>
    </recommendedName>
    <alternativeName>
        <fullName evidence="12">Peroxidase/catalase</fullName>
    </alternativeName>
</protein>
<dbReference type="PROSITE" id="PS50873">
    <property type="entry name" value="PEROXIDASE_4"/>
    <property type="match status" value="1"/>
</dbReference>
<dbReference type="InterPro" id="IPR019794">
    <property type="entry name" value="Peroxidases_AS"/>
</dbReference>
<dbReference type="AlphaFoldDB" id="A0A1G9P1R3"/>
<evidence type="ECO:0000256" key="1">
    <source>
        <dbReference type="ARBA" id="ARBA00022559"/>
    </source>
</evidence>
<comment type="catalytic activity">
    <reaction evidence="7 12 13">
        <text>2 H2O2 = O2 + 2 H2O</text>
        <dbReference type="Rhea" id="RHEA:20309"/>
        <dbReference type="ChEBI" id="CHEBI:15377"/>
        <dbReference type="ChEBI" id="CHEBI:15379"/>
        <dbReference type="ChEBI" id="CHEBI:16240"/>
        <dbReference type="EC" id="1.11.1.21"/>
    </reaction>
</comment>
<dbReference type="PANTHER" id="PTHR30555">
    <property type="entry name" value="HYDROPEROXIDASE I, BIFUNCTIONAL CATALASE-PEROXIDASE"/>
    <property type="match status" value="1"/>
</dbReference>
<dbReference type="PROSITE" id="PS00435">
    <property type="entry name" value="PEROXIDASE_1"/>
    <property type="match status" value="1"/>
</dbReference>
<dbReference type="RefSeq" id="WP_089888048.1">
    <property type="nucleotide sequence ID" value="NZ_FNGV01000003.1"/>
</dbReference>
<keyword evidence="16" id="KW-1185">Reference proteome</keyword>
<dbReference type="InterPro" id="IPR010255">
    <property type="entry name" value="Haem_peroxidase_sf"/>
</dbReference>
<dbReference type="Pfam" id="PF00141">
    <property type="entry name" value="peroxidase"/>
    <property type="match status" value="2"/>
</dbReference>
<keyword evidence="2 12" id="KW-0349">Heme</keyword>
<evidence type="ECO:0000259" key="14">
    <source>
        <dbReference type="PROSITE" id="PS50873"/>
    </source>
</evidence>
<dbReference type="CDD" id="cd00649">
    <property type="entry name" value="catalase_peroxidase_1"/>
    <property type="match status" value="1"/>
</dbReference>
<reference evidence="15 16" key="1">
    <citation type="submission" date="2016-10" db="EMBL/GenBank/DDBJ databases">
        <authorList>
            <person name="de Groot N.N."/>
        </authorList>
    </citation>
    <scope>NUCLEOTIDE SEQUENCE [LARGE SCALE GENOMIC DNA]</scope>
    <source>
        <strain evidence="15 16">DSM 19886</strain>
    </source>
</reference>
<evidence type="ECO:0000313" key="15">
    <source>
        <dbReference type="EMBL" id="SDL92551.1"/>
    </source>
</evidence>
<feature type="site" description="Transition state stabilizer" evidence="12">
    <location>
        <position position="105"/>
    </location>
</feature>
<evidence type="ECO:0000256" key="8">
    <source>
        <dbReference type="ARBA" id="ARBA00051651"/>
    </source>
</evidence>
<dbReference type="GO" id="GO:0005829">
    <property type="term" value="C:cytosol"/>
    <property type="evidence" value="ECO:0007669"/>
    <property type="project" value="TreeGrafter"/>
</dbReference>